<dbReference type="GeneID" id="63922380"/>
<sequence>MSSDPEILKSDMKTEHIGQAMEKQAAGSDQDTIAPGEENPSSSTNSPSLSGGDRDEHGSDASVASSLSKSGASSPLTQESQKSWSRIQPSSDVRIEDIQPPNRHEPAVRERSREAEINMLQTSKTRPDNLVEPHKPEGDSQFRDTSSIYAHSSYNGNMHERTATTKRLLKGITRKDEPTEQGAEVQGETFPTIDEPHIRPTAKCDYDCKRLKPHIEDMTLRLEGISGSIAKLQRMAIAQHEIISRMDNSMTEMVGNSLIQIEDKPVSTLSSLTQKAKSNRHTFSGNGSSHRNEQARAEGSSNRVSSSGSVDYQEGSRPCALSPPAEDHVLIPSDERDKIEPTTGAPRDIVEGNIAKRRVWGREGNRFDMETPSSSSSIGETSIITCNSRVPISMRSLAKNIQPTTSRFINISDPFLSHKEAVSNGLTSHDASLVRTERRLVQAQEVSSKLTTTSWPEPHQSRENDSSQERDRLQRQAQRTEIRLLGKKDPGCDRKRKSEADGEGTGEHQKPIATLLRLAEGGKSVLAGSVDAHLLRLLIAKRHFSMVALSAVLGLMSVLLSQRH</sequence>
<dbReference type="RefSeq" id="XP_040874691.1">
    <property type="nucleotide sequence ID" value="XM_041029007.1"/>
</dbReference>
<feature type="compositionally biased region" description="Basic and acidic residues" evidence="1">
    <location>
        <begin position="125"/>
        <end position="142"/>
    </location>
</feature>
<dbReference type="Proteomes" id="UP000030672">
    <property type="component" value="Unassembled WGS sequence"/>
</dbReference>
<feature type="compositionally biased region" description="Polar residues" evidence="1">
    <location>
        <begin position="270"/>
        <end position="289"/>
    </location>
</feature>
<evidence type="ECO:0000313" key="4">
    <source>
        <dbReference type="Proteomes" id="UP000030672"/>
    </source>
</evidence>
<reference evidence="3 4" key="1">
    <citation type="journal article" date="2014" name="BMC Genomics">
        <title>Genome sequencing of four Aureobasidium pullulans varieties: biotechnological potential, stress tolerance, and description of new species.</title>
        <authorList>
            <person name="Gostin Ar C."/>
            <person name="Ohm R.A."/>
            <person name="Kogej T."/>
            <person name="Sonjak S."/>
            <person name="Turk M."/>
            <person name="Zajc J."/>
            <person name="Zalar P."/>
            <person name="Grube M."/>
            <person name="Sun H."/>
            <person name="Han J."/>
            <person name="Sharma A."/>
            <person name="Chiniquy J."/>
            <person name="Ngan C.Y."/>
            <person name="Lipzen A."/>
            <person name="Barry K."/>
            <person name="Grigoriev I.V."/>
            <person name="Gunde-Cimerman N."/>
        </authorList>
    </citation>
    <scope>NUCLEOTIDE SEQUENCE [LARGE SCALE GENOMIC DNA]</scope>
    <source>
        <strain evidence="3 4">CBS 110374</strain>
    </source>
</reference>
<feature type="transmembrane region" description="Helical" evidence="2">
    <location>
        <begin position="543"/>
        <end position="561"/>
    </location>
</feature>
<protein>
    <submittedName>
        <fullName evidence="3">Uncharacterized protein</fullName>
    </submittedName>
</protein>
<feature type="compositionally biased region" description="Low complexity" evidence="1">
    <location>
        <begin position="35"/>
        <end position="51"/>
    </location>
</feature>
<proteinExistence type="predicted"/>
<feature type="compositionally biased region" description="Low complexity" evidence="1">
    <location>
        <begin position="299"/>
        <end position="310"/>
    </location>
</feature>
<organism evidence="3 4">
    <name type="scientific">Aureobasidium melanogenum (strain CBS 110374)</name>
    <name type="common">Aureobasidium pullulans var. melanogenum</name>
    <dbReference type="NCBI Taxonomy" id="1043003"/>
    <lineage>
        <taxon>Eukaryota</taxon>
        <taxon>Fungi</taxon>
        <taxon>Dikarya</taxon>
        <taxon>Ascomycota</taxon>
        <taxon>Pezizomycotina</taxon>
        <taxon>Dothideomycetes</taxon>
        <taxon>Dothideomycetidae</taxon>
        <taxon>Dothideales</taxon>
        <taxon>Saccotheciaceae</taxon>
        <taxon>Aureobasidium</taxon>
    </lineage>
</organism>
<feature type="region of interest" description="Disordered" evidence="1">
    <location>
        <begin position="270"/>
        <end position="346"/>
    </location>
</feature>
<feature type="compositionally biased region" description="Polar residues" evidence="1">
    <location>
        <begin position="75"/>
        <end position="91"/>
    </location>
</feature>
<gene>
    <name evidence="3" type="ORF">M437DRAFT_89262</name>
</gene>
<feature type="compositionally biased region" description="Polar residues" evidence="1">
    <location>
        <begin position="445"/>
        <end position="455"/>
    </location>
</feature>
<evidence type="ECO:0000256" key="2">
    <source>
        <dbReference type="SAM" id="Phobius"/>
    </source>
</evidence>
<feature type="compositionally biased region" description="Basic and acidic residues" evidence="1">
    <location>
        <begin position="1"/>
        <end position="16"/>
    </location>
</feature>
<dbReference type="AlphaFoldDB" id="A0A074VJ94"/>
<accession>A0A074VJ94</accession>
<keyword evidence="2" id="KW-1133">Transmembrane helix</keyword>
<dbReference type="EMBL" id="KL584877">
    <property type="protein sequence ID" value="KEQ57667.1"/>
    <property type="molecule type" value="Genomic_DNA"/>
</dbReference>
<feature type="region of interest" description="Disordered" evidence="1">
    <location>
        <begin position="445"/>
        <end position="509"/>
    </location>
</feature>
<evidence type="ECO:0000313" key="3">
    <source>
        <dbReference type="EMBL" id="KEQ57667.1"/>
    </source>
</evidence>
<feature type="compositionally biased region" description="Basic and acidic residues" evidence="1">
    <location>
        <begin position="325"/>
        <end position="340"/>
    </location>
</feature>
<dbReference type="HOGENOM" id="CLU_483086_0_0_1"/>
<feature type="compositionally biased region" description="Basic and acidic residues" evidence="1">
    <location>
        <begin position="93"/>
        <end position="116"/>
    </location>
</feature>
<name>A0A074VJ94_AURM1</name>
<evidence type="ECO:0000256" key="1">
    <source>
        <dbReference type="SAM" id="MobiDB-lite"/>
    </source>
</evidence>
<feature type="region of interest" description="Disordered" evidence="1">
    <location>
        <begin position="1"/>
        <end position="143"/>
    </location>
</feature>
<keyword evidence="2" id="KW-0812">Transmembrane</keyword>
<keyword evidence="2" id="KW-0472">Membrane</keyword>
<keyword evidence="4" id="KW-1185">Reference proteome</keyword>
<feature type="compositionally biased region" description="Low complexity" evidence="1">
    <location>
        <begin position="60"/>
        <end position="74"/>
    </location>
</feature>
<feature type="compositionally biased region" description="Basic and acidic residues" evidence="1">
    <location>
        <begin position="459"/>
        <end position="509"/>
    </location>
</feature>